<dbReference type="Pfam" id="PF00005">
    <property type="entry name" value="ABC_tran"/>
    <property type="match status" value="1"/>
</dbReference>
<dbReference type="Gene3D" id="3.10.580.10">
    <property type="entry name" value="CBS-domain"/>
    <property type="match status" value="1"/>
</dbReference>
<evidence type="ECO:0000256" key="3">
    <source>
        <dbReference type="ARBA" id="ARBA00022475"/>
    </source>
</evidence>
<keyword evidence="3" id="KW-1003">Cell membrane</keyword>
<dbReference type="GO" id="GO:0031460">
    <property type="term" value="P:glycine betaine transport"/>
    <property type="evidence" value="ECO:0007669"/>
    <property type="project" value="InterPro"/>
</dbReference>
<dbReference type="InterPro" id="IPR017871">
    <property type="entry name" value="ABC_transporter-like_CS"/>
</dbReference>
<evidence type="ECO:0000259" key="10">
    <source>
        <dbReference type="PROSITE" id="PS50893"/>
    </source>
</evidence>
<dbReference type="InterPro" id="IPR046342">
    <property type="entry name" value="CBS_dom_sf"/>
</dbReference>
<keyword evidence="5 8" id="KW-0067">ATP-binding</keyword>
<evidence type="ECO:0000256" key="6">
    <source>
        <dbReference type="ARBA" id="ARBA00022970"/>
    </source>
</evidence>
<feature type="domain" description="ABC transporter" evidence="10">
    <location>
        <begin position="5"/>
        <end position="265"/>
    </location>
</feature>
<dbReference type="Proteomes" id="UP000053300">
    <property type="component" value="Unassembled WGS sequence"/>
</dbReference>
<feature type="region of interest" description="Disordered" evidence="9">
    <location>
        <begin position="398"/>
        <end position="444"/>
    </location>
</feature>
<keyword evidence="7" id="KW-0129">CBS domain</keyword>
<dbReference type="GO" id="GO:0016887">
    <property type="term" value="F:ATP hydrolysis activity"/>
    <property type="evidence" value="ECO:0007669"/>
    <property type="project" value="UniProtKB-UniRule"/>
</dbReference>
<organism evidence="12 13">
    <name type="scientific">Comamonas kerstersii</name>
    <dbReference type="NCBI Taxonomy" id="225992"/>
    <lineage>
        <taxon>Bacteria</taxon>
        <taxon>Pseudomonadati</taxon>
        <taxon>Pseudomonadota</taxon>
        <taxon>Betaproteobacteria</taxon>
        <taxon>Burkholderiales</taxon>
        <taxon>Comamonadaceae</taxon>
        <taxon>Comamonas</taxon>
    </lineage>
</organism>
<evidence type="ECO:0000313" key="13">
    <source>
        <dbReference type="Proteomes" id="UP000053300"/>
    </source>
</evidence>
<comment type="subunit">
    <text evidence="8">The complex is probably composed of two ATP-binding proteins, two transmembrane proteins and a solute-binding protein.</text>
</comment>
<evidence type="ECO:0000256" key="5">
    <source>
        <dbReference type="ARBA" id="ARBA00022840"/>
    </source>
</evidence>
<dbReference type="GO" id="GO:0005524">
    <property type="term" value="F:ATP binding"/>
    <property type="evidence" value="ECO:0007669"/>
    <property type="project" value="UniProtKB-UniRule"/>
</dbReference>
<dbReference type="CDD" id="cd03294">
    <property type="entry name" value="ABC_Pro_Gly_Betaine"/>
    <property type="match status" value="1"/>
</dbReference>
<dbReference type="InterPro" id="IPR005892">
    <property type="entry name" value="Gly-betaine_transp_ATP-bd"/>
</dbReference>
<evidence type="ECO:0000313" key="12">
    <source>
        <dbReference type="EMBL" id="KUF39493.1"/>
    </source>
</evidence>
<dbReference type="SMART" id="SM00382">
    <property type="entry name" value="AAA"/>
    <property type="match status" value="1"/>
</dbReference>
<proteinExistence type="inferred from homology"/>
<dbReference type="InterPro" id="IPR027417">
    <property type="entry name" value="P-loop_NTPase"/>
</dbReference>
<dbReference type="Pfam" id="PF00571">
    <property type="entry name" value="CBS"/>
    <property type="match status" value="1"/>
</dbReference>
<keyword evidence="8" id="KW-0472">Membrane</keyword>
<evidence type="ECO:0000256" key="7">
    <source>
        <dbReference type="PROSITE-ProRule" id="PRU00703"/>
    </source>
</evidence>
<dbReference type="InterPro" id="IPR051921">
    <property type="entry name" value="ABC_osmolyte_uptake_ATP-bind"/>
</dbReference>
<dbReference type="STRING" id="225992.B5M06_16320"/>
<dbReference type="NCBIfam" id="NF007480">
    <property type="entry name" value="PRK10070.1"/>
    <property type="match status" value="1"/>
</dbReference>
<gene>
    <name evidence="12" type="ORF">AS359_06675</name>
</gene>
<dbReference type="EC" id="7.6.2.9" evidence="8"/>
<comment type="catalytic activity">
    <reaction evidence="8">
        <text>a quaternary ammonium(out) + ATP + H2O = a quaternary ammonium(in) + ADP + phosphate + H(+)</text>
        <dbReference type="Rhea" id="RHEA:11036"/>
        <dbReference type="ChEBI" id="CHEBI:15377"/>
        <dbReference type="ChEBI" id="CHEBI:15378"/>
        <dbReference type="ChEBI" id="CHEBI:30616"/>
        <dbReference type="ChEBI" id="CHEBI:35267"/>
        <dbReference type="ChEBI" id="CHEBI:43474"/>
        <dbReference type="ChEBI" id="CHEBI:456216"/>
    </reaction>
</comment>
<dbReference type="SUPFAM" id="SSF52540">
    <property type="entry name" value="P-loop containing nucleoside triphosphate hydrolases"/>
    <property type="match status" value="1"/>
</dbReference>
<dbReference type="InterPro" id="IPR003593">
    <property type="entry name" value="AAA+_ATPase"/>
</dbReference>
<comment type="caution">
    <text evidence="12">The sequence shown here is derived from an EMBL/GenBank/DDBJ whole genome shotgun (WGS) entry which is preliminary data.</text>
</comment>
<dbReference type="PROSITE" id="PS00211">
    <property type="entry name" value="ABC_TRANSPORTER_1"/>
    <property type="match status" value="1"/>
</dbReference>
<dbReference type="PANTHER" id="PTHR43869">
    <property type="entry name" value="GLYCINE BETAINE/PROLINE BETAINE TRANSPORT SYSTEM ATP-BINDING PROTEIN PROV"/>
    <property type="match status" value="1"/>
</dbReference>
<dbReference type="GO" id="GO:0006970">
    <property type="term" value="P:response to osmotic stress"/>
    <property type="evidence" value="ECO:0007669"/>
    <property type="project" value="UniProtKB-ARBA"/>
</dbReference>
<dbReference type="PROSITE" id="PS50893">
    <property type="entry name" value="ABC_TRANSPORTER_2"/>
    <property type="match status" value="1"/>
</dbReference>
<keyword evidence="8" id="KW-0997">Cell inner membrane</keyword>
<evidence type="ECO:0000256" key="8">
    <source>
        <dbReference type="RuleBase" id="RU369116"/>
    </source>
</evidence>
<dbReference type="Gene3D" id="3.40.50.300">
    <property type="entry name" value="P-loop containing nucleotide triphosphate hydrolases"/>
    <property type="match status" value="1"/>
</dbReference>
<keyword evidence="6" id="KW-0029">Amino-acid transport</keyword>
<dbReference type="GO" id="GO:0006865">
    <property type="term" value="P:amino acid transport"/>
    <property type="evidence" value="ECO:0007669"/>
    <property type="project" value="UniProtKB-UniRule"/>
</dbReference>
<evidence type="ECO:0000256" key="9">
    <source>
        <dbReference type="SAM" id="MobiDB-lite"/>
    </source>
</evidence>
<sequence>MAKQIRIENVFKVFGDHPKQALDLVRQGLSKQQILERTGQSIGVFDANFTIEAGEIFVIMGLSGSGKSTLVRMLNRLIEPTSGRILVEGQDINALHDKQLRDLRRKDISMVFQSFALMPHMSVLDNTAFGLEMAGVDKATRQQAAQAALEQVGLGSWGASYPDELSGGMQQRVGLARALASDPSILLMDEAFSALDPIIRTEMQSELLRLQETKRRTIVFISHDLDEAMRIGDRIAIMKDGQIIQVGTPDEILRSPANDYVRSFIKGVDAAAVFKASDIARPALSIISEHSDRGCRAALRLIEDSDREFACVLSTRGSLLGVVSSQSLRNALRGHQGMLGLKHAFIDNVVPVDANTPVADLFGLMVSAPCPLPVIGTQRQFLGVISHTTLMRFLDRDTPPVQAAPASPPPLKLNPLFPTGEADSPTVMHEATDSDTTRVQGEQA</sequence>
<dbReference type="NCBIfam" id="TIGR01186">
    <property type="entry name" value="proV"/>
    <property type="match status" value="1"/>
</dbReference>
<feature type="domain" description="CBS" evidence="11">
    <location>
        <begin position="345"/>
        <end position="401"/>
    </location>
</feature>
<name>A0A0W7YWF5_9BURK</name>
<dbReference type="SUPFAM" id="SSF54631">
    <property type="entry name" value="CBS-domain pair"/>
    <property type="match status" value="1"/>
</dbReference>
<evidence type="ECO:0000256" key="1">
    <source>
        <dbReference type="ARBA" id="ARBA00005417"/>
    </source>
</evidence>
<dbReference type="AlphaFoldDB" id="A0A0W7YWF5"/>
<reference evidence="12 13" key="1">
    <citation type="submission" date="2015-12" db="EMBL/GenBank/DDBJ databases">
        <title>Complete genome sequence of a multi-drug resistant strain Acidovorax sp. 12322-1.</title>
        <authorList>
            <person name="Ming D."/>
            <person name="Wang M."/>
            <person name="Hu S."/>
            <person name="Zhou Y."/>
            <person name="Jiang T."/>
        </authorList>
    </citation>
    <scope>NUCLEOTIDE SEQUENCE [LARGE SCALE GENOMIC DNA]</scope>
    <source>
        <strain evidence="12 13">12322-1</strain>
    </source>
</reference>
<evidence type="ECO:0000256" key="4">
    <source>
        <dbReference type="ARBA" id="ARBA00022741"/>
    </source>
</evidence>
<accession>A0A0W7YWF5</accession>
<keyword evidence="2 8" id="KW-0813">Transport</keyword>
<dbReference type="EMBL" id="LPXH01000036">
    <property type="protein sequence ID" value="KUF39493.1"/>
    <property type="molecule type" value="Genomic_DNA"/>
</dbReference>
<comment type="subcellular location">
    <subcellularLocation>
        <location evidence="8">Cell inner membrane</location>
        <topology evidence="8">Peripheral membrane protein</topology>
    </subcellularLocation>
</comment>
<dbReference type="PROSITE" id="PS51371">
    <property type="entry name" value="CBS"/>
    <property type="match status" value="1"/>
</dbReference>
<dbReference type="PANTHER" id="PTHR43869:SF1">
    <property type="entry name" value="GLYCINE BETAINE_PROLINE BETAINE TRANSPORT SYSTEM ATP-BINDING PROTEIN PROV"/>
    <property type="match status" value="1"/>
</dbReference>
<keyword evidence="13" id="KW-1185">Reference proteome</keyword>
<keyword evidence="4 8" id="KW-0547">Nucleotide-binding</keyword>
<protein>
    <recommendedName>
        <fullName evidence="8">Quaternary amine transport ATP-binding protein</fullName>
        <ecNumber evidence="8">7.6.2.9</ecNumber>
    </recommendedName>
</protein>
<dbReference type="FunFam" id="3.40.50.300:FF:000201">
    <property type="entry name" value="Glycine betaine/L-proline ABC transporter ATP-binding protein"/>
    <property type="match status" value="1"/>
</dbReference>
<dbReference type="GO" id="GO:0015418">
    <property type="term" value="F:ABC-type quaternary ammonium compound transporting activity"/>
    <property type="evidence" value="ECO:0007669"/>
    <property type="project" value="UniProtKB-EC"/>
</dbReference>
<dbReference type="RefSeq" id="WP_058880237.1">
    <property type="nucleotide sequence ID" value="NZ_CATYED010000016.1"/>
</dbReference>
<evidence type="ECO:0000259" key="11">
    <source>
        <dbReference type="PROSITE" id="PS51371"/>
    </source>
</evidence>
<evidence type="ECO:0000256" key="2">
    <source>
        <dbReference type="ARBA" id="ARBA00022448"/>
    </source>
</evidence>
<comment type="similarity">
    <text evidence="1 8">Belongs to the ABC transporter superfamily.</text>
</comment>
<dbReference type="InterPro" id="IPR003439">
    <property type="entry name" value="ABC_transporter-like_ATP-bd"/>
</dbReference>
<dbReference type="GO" id="GO:0005886">
    <property type="term" value="C:plasma membrane"/>
    <property type="evidence" value="ECO:0007669"/>
    <property type="project" value="UniProtKB-SubCell"/>
</dbReference>
<dbReference type="InterPro" id="IPR000644">
    <property type="entry name" value="CBS_dom"/>
</dbReference>